<dbReference type="EMBL" id="GBEZ01012873">
    <property type="protein sequence ID" value="JAC73055.1"/>
    <property type="molecule type" value="Transcribed_RNA"/>
</dbReference>
<sequence length="98" mass="10827">MSRLLKDTNPPGALPRPTDPIATVVHVPWMSHPPFCCLRRRRLPVAPSTICPKPRPQMLSLLVPTALSLVSGNNPFSAPMLALLALWWNSQREQSSPP</sequence>
<evidence type="ECO:0000313" key="1">
    <source>
        <dbReference type="EMBL" id="JAC73055.1"/>
    </source>
</evidence>
<dbReference type="AlphaFoldDB" id="A0A061RQU2"/>
<accession>A0A061RQU2</accession>
<organism evidence="1">
    <name type="scientific">Tetraselmis sp. GSL018</name>
    <dbReference type="NCBI Taxonomy" id="582737"/>
    <lineage>
        <taxon>Eukaryota</taxon>
        <taxon>Viridiplantae</taxon>
        <taxon>Chlorophyta</taxon>
        <taxon>core chlorophytes</taxon>
        <taxon>Chlorodendrophyceae</taxon>
        <taxon>Chlorodendrales</taxon>
        <taxon>Chlorodendraceae</taxon>
        <taxon>Tetraselmis</taxon>
    </lineage>
</organism>
<proteinExistence type="predicted"/>
<feature type="non-terminal residue" evidence="1">
    <location>
        <position position="98"/>
    </location>
</feature>
<protein>
    <submittedName>
        <fullName evidence="1">Uncharacterized protein</fullName>
    </submittedName>
</protein>
<gene>
    <name evidence="1" type="ORF">TSPGSL018_29837</name>
</gene>
<reference evidence="1" key="1">
    <citation type="submission" date="2014-05" db="EMBL/GenBank/DDBJ databases">
        <title>The transcriptome of the halophilic microalga Tetraselmis sp. GSL018 isolated from the Great Salt Lake, Utah.</title>
        <authorList>
            <person name="Jinkerson R.E."/>
            <person name="D'Adamo S."/>
            <person name="Posewitz M.C."/>
        </authorList>
    </citation>
    <scope>NUCLEOTIDE SEQUENCE</scope>
    <source>
        <strain evidence="1">GSL018</strain>
    </source>
</reference>
<name>A0A061RQU2_9CHLO</name>